<dbReference type="PIRSF" id="PIRSF016719">
    <property type="entry name" value="UCP016719"/>
    <property type="match status" value="1"/>
</dbReference>
<feature type="domain" description="Peptidoglycan beta-N-acetylmuramidase NamZ C-terminal" evidence="2">
    <location>
        <begin position="232"/>
        <end position="392"/>
    </location>
</feature>
<dbReference type="EMBL" id="PNIE01000073">
    <property type="protein sequence ID" value="PMP61906.1"/>
    <property type="molecule type" value="Genomic_DNA"/>
</dbReference>
<dbReference type="InterPro" id="IPR048503">
    <property type="entry name" value="NamZ_C"/>
</dbReference>
<evidence type="ECO:0000313" key="4">
    <source>
        <dbReference type="EMBL" id="PMP61906.1"/>
    </source>
</evidence>
<name>A0A2N7PI00_9BACT</name>
<dbReference type="AlphaFoldDB" id="A0A2N7PI00"/>
<dbReference type="GO" id="GO:0033922">
    <property type="term" value="F:peptidoglycan beta-N-acetylmuramidase activity"/>
    <property type="evidence" value="ECO:0007669"/>
    <property type="project" value="InterPro"/>
</dbReference>
<proteinExistence type="predicted"/>
<protein>
    <submittedName>
        <fullName evidence="3">DUF1343 domain-containing protein</fullName>
    </submittedName>
</protein>
<accession>A0A2N7PI00</accession>
<feature type="domain" description="Peptidoglycan beta-N-acetylmuramidase NamZ N-terminal" evidence="1">
    <location>
        <begin position="26"/>
        <end position="227"/>
    </location>
</feature>
<evidence type="ECO:0000313" key="5">
    <source>
        <dbReference type="Proteomes" id="UP000235731"/>
    </source>
</evidence>
<dbReference type="Gene3D" id="3.90.1150.140">
    <property type="match status" value="1"/>
</dbReference>
<dbReference type="Proteomes" id="UP000235731">
    <property type="component" value="Unassembled WGS sequence"/>
</dbReference>
<dbReference type="InterPro" id="IPR008302">
    <property type="entry name" value="NamZ"/>
</dbReference>
<organism evidence="3 5">
    <name type="scientific">Caldimicrobium thiodismutans</name>
    <dbReference type="NCBI Taxonomy" id="1653476"/>
    <lineage>
        <taxon>Bacteria</taxon>
        <taxon>Pseudomonadati</taxon>
        <taxon>Thermodesulfobacteriota</taxon>
        <taxon>Thermodesulfobacteria</taxon>
        <taxon>Thermodesulfobacteriales</taxon>
        <taxon>Thermodesulfobacteriaceae</taxon>
        <taxon>Caldimicrobium</taxon>
    </lineage>
</organism>
<sequence>MKNELLVGLEVFLLKEKYKDYKKAKVALLTHQGAVTRDFKLSYQIFFTLFGEKLLYLFSPQHGLFSEKQANMIGSPDEREPLYGILVKSLYGPRLTPDPEDLKGIDVIFVDLQDVGCRVYTYIWTLYLLLSVADILGKEVVILDRPNPLGDRVEGPLLERSYFSFVGLDRLPMRHGLTIGEIALYFQKRHFPNLSLKVISMENYQRDKIFPFYKRPWILPSPNLPTFECAYAYAGMVLLEGTNLSEGRGTTLPFLIFGAPYLHFKETYSLLLEKFSFEDWGIRLRPLVFEPSFDKWKGKRCFGFQIMVEDYSLFRPVSFALNLLKLIKDTHKEFEFLEGPYEFEKDKKPIEILIGNPKVLNWIFGNEKESLDLLLKKELDLFLEEVNSFRLYP</sequence>
<dbReference type="InterPro" id="IPR048502">
    <property type="entry name" value="NamZ_N"/>
</dbReference>
<reference evidence="3 5" key="1">
    <citation type="submission" date="2018-01" db="EMBL/GenBank/DDBJ databases">
        <title>Metagenomic assembled genomes from two thermal pools in the Uzon Caldera, Kamchatka, Russia.</title>
        <authorList>
            <person name="Wilkins L."/>
            <person name="Ettinger C."/>
        </authorList>
    </citation>
    <scope>NUCLEOTIDE SEQUENCE [LARGE SCALE GENOMIC DNA]</scope>
    <source>
        <strain evidence="3">ZAV-15</strain>
    </source>
</reference>
<dbReference type="PANTHER" id="PTHR42915:SF1">
    <property type="entry name" value="PEPTIDOGLYCAN BETA-N-ACETYLMURAMIDASE NAMZ"/>
    <property type="match status" value="1"/>
</dbReference>
<gene>
    <name evidence="4" type="ORF">C0197_05260</name>
    <name evidence="3" type="ORF">C0197_06580</name>
</gene>
<dbReference type="EMBL" id="PNIE01000101">
    <property type="protein sequence ID" value="PMP60651.1"/>
    <property type="molecule type" value="Genomic_DNA"/>
</dbReference>
<comment type="caution">
    <text evidence="3">The sequence shown here is derived from an EMBL/GenBank/DDBJ whole genome shotgun (WGS) entry which is preliminary data.</text>
</comment>
<dbReference type="Pfam" id="PF20732">
    <property type="entry name" value="NamZ_C"/>
    <property type="match status" value="1"/>
</dbReference>
<evidence type="ECO:0000259" key="1">
    <source>
        <dbReference type="Pfam" id="PF07075"/>
    </source>
</evidence>
<evidence type="ECO:0000313" key="3">
    <source>
        <dbReference type="EMBL" id="PMP60651.1"/>
    </source>
</evidence>
<dbReference type="Pfam" id="PF07075">
    <property type="entry name" value="NamZ_N"/>
    <property type="match status" value="1"/>
</dbReference>
<dbReference type="Gene3D" id="3.40.50.12170">
    <property type="entry name" value="Uncharacterised protein PF07075, DUF1343"/>
    <property type="match status" value="1"/>
</dbReference>
<dbReference type="PANTHER" id="PTHR42915">
    <property type="entry name" value="HYPOTHETICAL 460 KDA PROTEIN IN FEUA-SIGW INTERGENIC REGION [PRECURSOR]"/>
    <property type="match status" value="1"/>
</dbReference>
<evidence type="ECO:0000259" key="2">
    <source>
        <dbReference type="Pfam" id="PF20732"/>
    </source>
</evidence>